<dbReference type="EMBL" id="JBJXBP010000003">
    <property type="protein sequence ID" value="KAL3839806.1"/>
    <property type="molecule type" value="Genomic_DNA"/>
</dbReference>
<evidence type="ECO:0000313" key="3">
    <source>
        <dbReference type="Proteomes" id="UP001634393"/>
    </source>
</evidence>
<feature type="signal peptide" evidence="1">
    <location>
        <begin position="1"/>
        <end position="20"/>
    </location>
</feature>
<sequence length="75" mass="8190">MDSRTMAFLFALLVIQSCLSCGGETINKITLHCHSDEECNFFCASHQGGCVHKVCICFPPATTEATTIAQNDHIK</sequence>
<evidence type="ECO:0000313" key="2">
    <source>
        <dbReference type="EMBL" id="KAL3839806.1"/>
    </source>
</evidence>
<comment type="caution">
    <text evidence="2">The sequence shown here is derived from an EMBL/GenBank/DDBJ whole genome shotgun (WGS) entry which is preliminary data.</text>
</comment>
<accession>A0ABD3TTD2</accession>
<name>A0ABD3TTD2_9LAMI</name>
<gene>
    <name evidence="2" type="ORF">ACJIZ3_024397</name>
</gene>
<protein>
    <submittedName>
        <fullName evidence="2">Uncharacterized protein</fullName>
    </submittedName>
</protein>
<dbReference type="PROSITE" id="PS51257">
    <property type="entry name" value="PROKAR_LIPOPROTEIN"/>
    <property type="match status" value="1"/>
</dbReference>
<organism evidence="2 3">
    <name type="scientific">Penstemon smallii</name>
    <dbReference type="NCBI Taxonomy" id="265156"/>
    <lineage>
        <taxon>Eukaryota</taxon>
        <taxon>Viridiplantae</taxon>
        <taxon>Streptophyta</taxon>
        <taxon>Embryophyta</taxon>
        <taxon>Tracheophyta</taxon>
        <taxon>Spermatophyta</taxon>
        <taxon>Magnoliopsida</taxon>
        <taxon>eudicotyledons</taxon>
        <taxon>Gunneridae</taxon>
        <taxon>Pentapetalae</taxon>
        <taxon>asterids</taxon>
        <taxon>lamiids</taxon>
        <taxon>Lamiales</taxon>
        <taxon>Plantaginaceae</taxon>
        <taxon>Cheloneae</taxon>
        <taxon>Penstemon</taxon>
    </lineage>
</organism>
<dbReference type="AlphaFoldDB" id="A0ABD3TTD2"/>
<evidence type="ECO:0000256" key="1">
    <source>
        <dbReference type="SAM" id="SignalP"/>
    </source>
</evidence>
<keyword evidence="1" id="KW-0732">Signal</keyword>
<feature type="chain" id="PRO_5044769260" evidence="1">
    <location>
        <begin position="21"/>
        <end position="75"/>
    </location>
</feature>
<reference evidence="2 3" key="1">
    <citation type="submission" date="2024-12" db="EMBL/GenBank/DDBJ databases">
        <title>The unique morphological basis and parallel evolutionary history of personate flowers in Penstemon.</title>
        <authorList>
            <person name="Depatie T.H."/>
            <person name="Wessinger C.A."/>
        </authorList>
    </citation>
    <scope>NUCLEOTIDE SEQUENCE [LARGE SCALE GENOMIC DNA]</scope>
    <source>
        <strain evidence="2">WTNN_2</strain>
        <tissue evidence="2">Leaf</tissue>
    </source>
</reference>
<dbReference type="Proteomes" id="UP001634393">
    <property type="component" value="Unassembled WGS sequence"/>
</dbReference>
<keyword evidence="3" id="KW-1185">Reference proteome</keyword>
<proteinExistence type="predicted"/>